<dbReference type="PANTHER" id="PTHR46787:SF1">
    <property type="entry name" value="MOLECULAR CHAPERONE MKKS"/>
    <property type="match status" value="1"/>
</dbReference>
<dbReference type="GO" id="GO:0051131">
    <property type="term" value="P:chaperone-mediated protein complex assembly"/>
    <property type="evidence" value="ECO:0007669"/>
    <property type="project" value="TreeGrafter"/>
</dbReference>
<proteinExistence type="predicted"/>
<dbReference type="InterPro" id="IPR002423">
    <property type="entry name" value="Cpn60/GroEL/TCP-1"/>
</dbReference>
<name>A0A672JBZ0_SALFA</name>
<dbReference type="Proteomes" id="UP000472267">
    <property type="component" value="Chromosome 13"/>
</dbReference>
<dbReference type="GO" id="GO:0005524">
    <property type="term" value="F:ATP binding"/>
    <property type="evidence" value="ECO:0007669"/>
    <property type="project" value="InterPro"/>
</dbReference>
<dbReference type="Ensembl" id="ENSSFAT00005052213.1">
    <property type="protein sequence ID" value="ENSSFAP00005050575.1"/>
    <property type="gene ID" value="ENSSFAG00005024386.1"/>
</dbReference>
<dbReference type="GO" id="GO:1902636">
    <property type="term" value="C:kinociliary basal body"/>
    <property type="evidence" value="ECO:0007669"/>
    <property type="project" value="TreeGrafter"/>
</dbReference>
<reference evidence="1" key="3">
    <citation type="submission" date="2025-09" db="UniProtKB">
        <authorList>
            <consortium name="Ensembl"/>
        </authorList>
    </citation>
    <scope>IDENTIFICATION</scope>
</reference>
<dbReference type="SUPFAM" id="SSF48592">
    <property type="entry name" value="GroEL equatorial domain-like"/>
    <property type="match status" value="1"/>
</dbReference>
<dbReference type="GO" id="GO:0051082">
    <property type="term" value="F:unfolded protein binding"/>
    <property type="evidence" value="ECO:0007669"/>
    <property type="project" value="InterPro"/>
</dbReference>
<dbReference type="GO" id="GO:0005737">
    <property type="term" value="C:cytoplasm"/>
    <property type="evidence" value="ECO:0007669"/>
    <property type="project" value="TreeGrafter"/>
</dbReference>
<dbReference type="Gene3D" id="1.10.560.10">
    <property type="entry name" value="GroEL-like equatorial domain"/>
    <property type="match status" value="1"/>
</dbReference>
<dbReference type="InterPro" id="IPR028790">
    <property type="entry name" value="MKKS"/>
</dbReference>
<organism evidence="1 2">
    <name type="scientific">Salarias fasciatus</name>
    <name type="common">Jewelled blenny</name>
    <name type="synonym">Blennius fasciatus</name>
    <dbReference type="NCBI Taxonomy" id="181472"/>
    <lineage>
        <taxon>Eukaryota</taxon>
        <taxon>Metazoa</taxon>
        <taxon>Chordata</taxon>
        <taxon>Craniata</taxon>
        <taxon>Vertebrata</taxon>
        <taxon>Euteleostomi</taxon>
        <taxon>Actinopterygii</taxon>
        <taxon>Neopterygii</taxon>
        <taxon>Teleostei</taxon>
        <taxon>Neoteleostei</taxon>
        <taxon>Acanthomorphata</taxon>
        <taxon>Ovalentaria</taxon>
        <taxon>Blenniimorphae</taxon>
        <taxon>Blenniiformes</taxon>
        <taxon>Blennioidei</taxon>
        <taxon>Blenniidae</taxon>
        <taxon>Salariinae</taxon>
        <taxon>Salarias</taxon>
    </lineage>
</organism>
<gene>
    <name evidence="1" type="primary">mkks</name>
</gene>
<dbReference type="GO" id="GO:0005634">
    <property type="term" value="C:nucleus"/>
    <property type="evidence" value="ECO:0007669"/>
    <property type="project" value="TreeGrafter"/>
</dbReference>
<dbReference type="PANTHER" id="PTHR46787">
    <property type="entry name" value="SYNDROMES PUTATIVE CHAPERONIN-RELATED"/>
    <property type="match status" value="1"/>
</dbReference>
<dbReference type="InterPro" id="IPR027410">
    <property type="entry name" value="TCP-1-like_intermed_sf"/>
</dbReference>
<protein>
    <submittedName>
        <fullName evidence="1">McKusick-Kaufman syndrome</fullName>
    </submittedName>
</protein>
<dbReference type="Gene3D" id="3.30.260.10">
    <property type="entry name" value="TCP-1-like chaperonin intermediate domain"/>
    <property type="match status" value="1"/>
</dbReference>
<dbReference type="OMA" id="LFVCQKV"/>
<keyword evidence="2" id="KW-1185">Reference proteome</keyword>
<dbReference type="Pfam" id="PF00118">
    <property type="entry name" value="Cpn60_TCP1"/>
    <property type="match status" value="1"/>
</dbReference>
<evidence type="ECO:0000313" key="1">
    <source>
        <dbReference type="Ensembl" id="ENSSFAP00005050575.1"/>
    </source>
</evidence>
<dbReference type="GO" id="GO:0060271">
    <property type="term" value="P:cilium assembly"/>
    <property type="evidence" value="ECO:0007669"/>
    <property type="project" value="InterPro"/>
</dbReference>
<dbReference type="Gene3D" id="3.50.7.10">
    <property type="entry name" value="GroEL"/>
    <property type="match status" value="1"/>
</dbReference>
<reference evidence="1" key="2">
    <citation type="submission" date="2025-08" db="UniProtKB">
        <authorList>
            <consortium name="Ensembl"/>
        </authorList>
    </citation>
    <scope>IDENTIFICATION</scope>
</reference>
<dbReference type="GO" id="GO:0032502">
    <property type="term" value="P:developmental process"/>
    <property type="evidence" value="ECO:0007669"/>
    <property type="project" value="TreeGrafter"/>
</dbReference>
<dbReference type="AlphaFoldDB" id="A0A672JBZ0"/>
<reference evidence="1" key="1">
    <citation type="submission" date="2019-06" db="EMBL/GenBank/DDBJ databases">
        <authorList>
            <consortium name="Wellcome Sanger Institute Data Sharing"/>
        </authorList>
    </citation>
    <scope>NUCLEOTIDE SEQUENCE [LARGE SCALE GENOMIC DNA]</scope>
</reference>
<evidence type="ECO:0000313" key="2">
    <source>
        <dbReference type="Proteomes" id="UP000472267"/>
    </source>
</evidence>
<dbReference type="SUPFAM" id="SSF52029">
    <property type="entry name" value="GroEL apical domain-like"/>
    <property type="match status" value="1"/>
</dbReference>
<dbReference type="InParanoid" id="A0A672JBZ0"/>
<accession>A0A672JBZ0</accession>
<dbReference type="GO" id="GO:0006457">
    <property type="term" value="P:protein folding"/>
    <property type="evidence" value="ECO:0007669"/>
    <property type="project" value="InterPro"/>
</dbReference>
<sequence length="566" mass="61735">MSRLVKKSPAVCTDLPLDDTDVCQKLNLLRKLLTSCFGPSGRLKQIHNSIGGHVVTTSSASVLLPTIHSSQPLINLIKASIHSHGSRFSDCGLFAAIFCLALIERAQQCSIRKNLAIKLNKHLLSVCTSYLHQEDCACKVKLDFCSSQNLITLAHSIISSKPACVLTKPEMLHISKLAVHAFLLTVPCSSPGTVTLGRTLTVSVEGQSVLSSAVFPGLLVEMPSGFQTIEEHSHSTNPMLMVLFSSSLAGDLSELQEGVIEVHPGIDTDSQILDQLLDFGKRVIKAEVKVFVCQKVIHPVLQQYLRTHGITVIERLGISLMEPLAQLTGAKAIATLQTTIPPEAYGKVKDLSIKEFGSKTMLHLQPVGESAICTMILCHRNETMLSELKVVCQKTEHVLRLTLKEPFTLLGGGCTETHLAAYVRHKKQLPEVASLLGCSQAEYLLGVDIFCKSLESVARALEHDGRVSSIDLTHAHHWILPADVTEECLEESSDSCGCGLVRSNSNRKWTHLNTEYSDFCPAPLLRDAPVQPCVLDSFTAKLNALHVAVETANIALDVRYIIQDVN</sequence>
<dbReference type="InterPro" id="IPR027409">
    <property type="entry name" value="GroEL-like_apical_dom_sf"/>
</dbReference>
<dbReference type="InterPro" id="IPR027413">
    <property type="entry name" value="GROEL-like_equatorial_sf"/>
</dbReference>